<keyword evidence="6" id="KW-0276">Fatty acid metabolism</keyword>
<dbReference type="InterPro" id="IPR036291">
    <property type="entry name" value="NAD(P)-bd_dom_sf"/>
</dbReference>
<organism evidence="8 9">
    <name type="scientific">Streptomyces xiangluensis</name>
    <dbReference type="NCBI Taxonomy" id="2665720"/>
    <lineage>
        <taxon>Bacteria</taxon>
        <taxon>Bacillati</taxon>
        <taxon>Actinomycetota</taxon>
        <taxon>Actinomycetes</taxon>
        <taxon>Kitasatosporales</taxon>
        <taxon>Streptomycetaceae</taxon>
        <taxon>Streptomyces</taxon>
    </lineage>
</organism>
<dbReference type="EMBL" id="JBHSFG010000039">
    <property type="protein sequence ID" value="MFC4467410.1"/>
    <property type="molecule type" value="Genomic_DNA"/>
</dbReference>
<dbReference type="CDD" id="cd05333">
    <property type="entry name" value="BKR_SDR_c"/>
    <property type="match status" value="1"/>
</dbReference>
<dbReference type="PRINTS" id="PR00080">
    <property type="entry name" value="SDRFAMILY"/>
</dbReference>
<dbReference type="RefSeq" id="WP_386344718.1">
    <property type="nucleotide sequence ID" value="NZ_JBHSFG010000039.1"/>
</dbReference>
<comment type="similarity">
    <text evidence="2 6">Belongs to the short-chain dehydrogenases/reductases (SDR) family.</text>
</comment>
<reference evidence="9" key="1">
    <citation type="journal article" date="2019" name="Int. J. Syst. Evol. Microbiol.">
        <title>The Global Catalogue of Microorganisms (GCM) 10K type strain sequencing project: providing services to taxonomists for standard genome sequencing and annotation.</title>
        <authorList>
            <consortium name="The Broad Institute Genomics Platform"/>
            <consortium name="The Broad Institute Genome Sequencing Center for Infectious Disease"/>
            <person name="Wu L."/>
            <person name="Ma J."/>
        </authorList>
    </citation>
    <scope>NUCLEOTIDE SEQUENCE [LARGE SCALE GENOMIC DNA]</scope>
    <source>
        <strain evidence="9">DT43</strain>
    </source>
</reference>
<dbReference type="InterPro" id="IPR002347">
    <property type="entry name" value="SDR_fam"/>
</dbReference>
<dbReference type="PANTHER" id="PTHR42879:SF2">
    <property type="entry name" value="3-OXOACYL-[ACYL-CARRIER-PROTEIN] REDUCTASE FABG"/>
    <property type="match status" value="1"/>
</dbReference>
<name>A0ABV8YTC4_9ACTN</name>
<dbReference type="InterPro" id="IPR057326">
    <property type="entry name" value="KR_dom"/>
</dbReference>
<comment type="caution">
    <text evidence="8">The sequence shown here is derived from an EMBL/GenBank/DDBJ whole genome shotgun (WGS) entry which is preliminary data.</text>
</comment>
<evidence type="ECO:0000313" key="9">
    <source>
        <dbReference type="Proteomes" id="UP001596012"/>
    </source>
</evidence>
<comment type="subunit">
    <text evidence="6">Homotetramer.</text>
</comment>
<gene>
    <name evidence="8" type="primary">fabG</name>
    <name evidence="8" type="ORF">ACFPH6_23260</name>
</gene>
<evidence type="ECO:0000256" key="4">
    <source>
        <dbReference type="ARBA" id="ARBA00023002"/>
    </source>
</evidence>
<dbReference type="EC" id="1.1.1.100" evidence="3 6"/>
<dbReference type="Pfam" id="PF13561">
    <property type="entry name" value="adh_short_C2"/>
    <property type="match status" value="1"/>
</dbReference>
<evidence type="ECO:0000313" key="8">
    <source>
        <dbReference type="EMBL" id="MFC4467410.1"/>
    </source>
</evidence>
<keyword evidence="6" id="KW-0443">Lipid metabolism</keyword>
<dbReference type="PROSITE" id="PS00061">
    <property type="entry name" value="ADH_SHORT"/>
    <property type="match status" value="1"/>
</dbReference>
<dbReference type="InterPro" id="IPR011284">
    <property type="entry name" value="3oxo_ACP_reduc"/>
</dbReference>
<evidence type="ECO:0000256" key="2">
    <source>
        <dbReference type="ARBA" id="ARBA00006484"/>
    </source>
</evidence>
<dbReference type="GO" id="GO:0004316">
    <property type="term" value="F:3-oxoacyl-[acyl-carrier-protein] reductase (NADPH) activity"/>
    <property type="evidence" value="ECO:0007669"/>
    <property type="project" value="UniProtKB-EC"/>
</dbReference>
<evidence type="ECO:0000256" key="3">
    <source>
        <dbReference type="ARBA" id="ARBA00012948"/>
    </source>
</evidence>
<dbReference type="Gene3D" id="3.40.50.720">
    <property type="entry name" value="NAD(P)-binding Rossmann-like Domain"/>
    <property type="match status" value="1"/>
</dbReference>
<evidence type="ECO:0000259" key="7">
    <source>
        <dbReference type="SMART" id="SM00822"/>
    </source>
</evidence>
<dbReference type="NCBIfam" id="NF009466">
    <property type="entry name" value="PRK12826.1-2"/>
    <property type="match status" value="1"/>
</dbReference>
<dbReference type="NCBIfam" id="TIGR01830">
    <property type="entry name" value="3oxo_ACP_reduc"/>
    <property type="match status" value="1"/>
</dbReference>
<protein>
    <recommendedName>
        <fullName evidence="3 6">3-oxoacyl-[acyl-carrier-protein] reductase</fullName>
        <ecNumber evidence="3 6">1.1.1.100</ecNumber>
    </recommendedName>
</protein>
<comment type="function">
    <text evidence="6">Catalyzes the NADPH-dependent reduction of beta-ketoacyl-ACP substrates to beta-hydroxyacyl-ACP products, the first reductive step in the elongation cycle of fatty acid biosynthesis.</text>
</comment>
<evidence type="ECO:0000256" key="5">
    <source>
        <dbReference type="ARBA" id="ARBA00048508"/>
    </source>
</evidence>
<proteinExistence type="inferred from homology"/>
<dbReference type="SMART" id="SM00822">
    <property type="entry name" value="PKS_KR"/>
    <property type="match status" value="1"/>
</dbReference>
<feature type="domain" description="Ketoreductase" evidence="7">
    <location>
        <begin position="7"/>
        <end position="187"/>
    </location>
</feature>
<keyword evidence="6" id="KW-0444">Lipid biosynthesis</keyword>
<sequence length="248" mass="26243">MSEQTPKVALVTGGSRGIGRACVLRLAQDGYDVAFCYSSQSAAADEVRKEASRHGTRILAVRADVASADSVRDLVKQVNEQLNPIDVLVTSAGIVRDNPLLLMTDEQWGEVVDVNLTGTYNVCRAVVFDMLKRRSGSIVTLSSVAGVYGIASQTNYAATKAGIIGFTKSLSKEVGRYGIRVNAVAPGFIETDMVAGLDPEYSKQMVSGVPLGRMGTADEVADLVSYLSSDRAAYITGSVVQIDGGIVL</sequence>
<dbReference type="PANTHER" id="PTHR42879">
    <property type="entry name" value="3-OXOACYL-(ACYL-CARRIER-PROTEIN) REDUCTASE"/>
    <property type="match status" value="1"/>
</dbReference>
<comment type="pathway">
    <text evidence="1 6">Lipid metabolism; fatty acid biosynthesis.</text>
</comment>
<dbReference type="PRINTS" id="PR00081">
    <property type="entry name" value="GDHRDH"/>
</dbReference>
<keyword evidence="9" id="KW-1185">Reference proteome</keyword>
<accession>A0ABV8YTC4</accession>
<keyword evidence="6" id="KW-0275">Fatty acid biosynthesis</keyword>
<keyword evidence="4 6" id="KW-0560">Oxidoreductase</keyword>
<evidence type="ECO:0000256" key="1">
    <source>
        <dbReference type="ARBA" id="ARBA00005194"/>
    </source>
</evidence>
<evidence type="ECO:0000256" key="6">
    <source>
        <dbReference type="RuleBase" id="RU366074"/>
    </source>
</evidence>
<dbReference type="Proteomes" id="UP001596012">
    <property type="component" value="Unassembled WGS sequence"/>
</dbReference>
<dbReference type="InterPro" id="IPR050259">
    <property type="entry name" value="SDR"/>
</dbReference>
<comment type="catalytic activity">
    <reaction evidence="5 6">
        <text>a (3R)-hydroxyacyl-[ACP] + NADP(+) = a 3-oxoacyl-[ACP] + NADPH + H(+)</text>
        <dbReference type="Rhea" id="RHEA:17397"/>
        <dbReference type="Rhea" id="RHEA-COMP:9916"/>
        <dbReference type="Rhea" id="RHEA-COMP:9945"/>
        <dbReference type="ChEBI" id="CHEBI:15378"/>
        <dbReference type="ChEBI" id="CHEBI:57783"/>
        <dbReference type="ChEBI" id="CHEBI:58349"/>
        <dbReference type="ChEBI" id="CHEBI:78776"/>
        <dbReference type="ChEBI" id="CHEBI:78827"/>
        <dbReference type="EC" id="1.1.1.100"/>
    </reaction>
</comment>
<dbReference type="SUPFAM" id="SSF51735">
    <property type="entry name" value="NAD(P)-binding Rossmann-fold domains"/>
    <property type="match status" value="1"/>
</dbReference>
<keyword evidence="6" id="KW-0521">NADP</keyword>
<dbReference type="InterPro" id="IPR020904">
    <property type="entry name" value="Sc_DH/Rdtase_CS"/>
</dbReference>